<sequence length="103" mass="12051">MDQEKVTEFLNGLKILDNAINSDKFNMELIWRTIDTQLNRTYFNSEPLSELIDNIFGSPAGRAIERIITEEFSEIDPHLINNRFFYISIRKNFGFNGSVKKFV</sequence>
<reference evidence="1 2" key="1">
    <citation type="submission" date="2021-03" db="EMBL/GenBank/DDBJ databases">
        <title>Antimicrobial resistance genes in bacteria isolated from Japanese honey, and their potential for conferring macrolide and lincosamide resistance in the American foulbrood pathogen Paenibacillus larvae.</title>
        <authorList>
            <person name="Okamoto M."/>
            <person name="Kumagai M."/>
            <person name="Kanamori H."/>
            <person name="Takamatsu D."/>
        </authorList>
    </citation>
    <scope>NUCLEOTIDE SEQUENCE [LARGE SCALE GENOMIC DNA]</scope>
    <source>
        <strain evidence="1 2">J34TS1</strain>
    </source>
</reference>
<accession>A0A919YLL3</accession>
<evidence type="ECO:0000313" key="1">
    <source>
        <dbReference type="EMBL" id="GIO51650.1"/>
    </source>
</evidence>
<proteinExistence type="predicted"/>
<keyword evidence="2" id="KW-1185">Reference proteome</keyword>
<evidence type="ECO:0000313" key="2">
    <source>
        <dbReference type="Proteomes" id="UP000682811"/>
    </source>
</evidence>
<dbReference type="Proteomes" id="UP000682811">
    <property type="component" value="Unassembled WGS sequence"/>
</dbReference>
<dbReference type="RefSeq" id="WP_212981612.1">
    <property type="nucleotide sequence ID" value="NZ_AP025343.1"/>
</dbReference>
<gene>
    <name evidence="1" type="ORF">J34TS1_64150</name>
</gene>
<dbReference type="EMBL" id="BORT01000063">
    <property type="protein sequence ID" value="GIO51650.1"/>
    <property type="molecule type" value="Genomic_DNA"/>
</dbReference>
<name>A0A919YLL3_9BACL</name>
<dbReference type="AlphaFoldDB" id="A0A919YLL3"/>
<protein>
    <submittedName>
        <fullName evidence="1">Uncharacterized protein</fullName>
    </submittedName>
</protein>
<comment type="caution">
    <text evidence="1">The sequence shown here is derived from an EMBL/GenBank/DDBJ whole genome shotgun (WGS) entry which is preliminary data.</text>
</comment>
<organism evidence="1 2">
    <name type="scientific">Paenibacillus azoreducens</name>
    <dbReference type="NCBI Taxonomy" id="116718"/>
    <lineage>
        <taxon>Bacteria</taxon>
        <taxon>Bacillati</taxon>
        <taxon>Bacillota</taxon>
        <taxon>Bacilli</taxon>
        <taxon>Bacillales</taxon>
        <taxon>Paenibacillaceae</taxon>
        <taxon>Paenibacillus</taxon>
    </lineage>
</organism>